<organism evidence="8 9">
    <name type="scientific">Opisthorchis viverrini</name>
    <name type="common">Southeast Asian liver fluke</name>
    <dbReference type="NCBI Taxonomy" id="6198"/>
    <lineage>
        <taxon>Eukaryota</taxon>
        <taxon>Metazoa</taxon>
        <taxon>Spiralia</taxon>
        <taxon>Lophotrochozoa</taxon>
        <taxon>Platyhelminthes</taxon>
        <taxon>Trematoda</taxon>
        <taxon>Digenea</taxon>
        <taxon>Opisthorchiida</taxon>
        <taxon>Opisthorchiata</taxon>
        <taxon>Opisthorchiidae</taxon>
        <taxon>Opisthorchis</taxon>
    </lineage>
</organism>
<keyword evidence="4" id="KW-0378">Hydrolase</keyword>
<evidence type="ECO:0000256" key="1">
    <source>
        <dbReference type="ARBA" id="ARBA00008552"/>
    </source>
</evidence>
<dbReference type="Pfam" id="PF20908">
    <property type="entry name" value="UfSP2_N"/>
    <property type="match status" value="1"/>
</dbReference>
<keyword evidence="5" id="KW-0788">Thiol protease</keyword>
<proteinExistence type="inferred from homology"/>
<dbReference type="GO" id="GO:0071567">
    <property type="term" value="F:deUFMylase activity"/>
    <property type="evidence" value="ECO:0007669"/>
    <property type="project" value="UniProtKB-ARBA"/>
</dbReference>
<dbReference type="GO" id="GO:0006508">
    <property type="term" value="P:proteolysis"/>
    <property type="evidence" value="ECO:0007669"/>
    <property type="project" value="UniProtKB-KW"/>
</dbReference>
<keyword evidence="2" id="KW-0645">Protease</keyword>
<dbReference type="RefSeq" id="XP_009163915.1">
    <property type="nucleotide sequence ID" value="XM_009165651.1"/>
</dbReference>
<dbReference type="Gene3D" id="3.90.70.130">
    <property type="match status" value="1"/>
</dbReference>
<gene>
    <name evidence="8" type="ORF">T265_01592</name>
</gene>
<dbReference type="Proteomes" id="UP000054324">
    <property type="component" value="Unassembled WGS sequence"/>
</dbReference>
<dbReference type="KEGG" id="ovi:T265_01592"/>
<feature type="domain" description="UFSP1/2/DUB catalytic" evidence="6">
    <location>
        <begin position="253"/>
        <end position="452"/>
    </location>
</feature>
<evidence type="ECO:0000256" key="4">
    <source>
        <dbReference type="ARBA" id="ARBA00022801"/>
    </source>
</evidence>
<evidence type="ECO:0000256" key="3">
    <source>
        <dbReference type="ARBA" id="ARBA00022786"/>
    </source>
</evidence>
<dbReference type="OrthoDB" id="417506at2759"/>
<dbReference type="CTD" id="20315780"/>
<accession>A0A075AIX0</accession>
<dbReference type="InterPro" id="IPR012462">
    <property type="entry name" value="UFSP1/2_DUB_cat"/>
</dbReference>
<evidence type="ECO:0000259" key="7">
    <source>
        <dbReference type="Pfam" id="PF20908"/>
    </source>
</evidence>
<dbReference type="PANTHER" id="PTHR48153">
    <property type="entry name" value="UFM1-SPECIFIC PROTEASE 2"/>
    <property type="match status" value="1"/>
</dbReference>
<evidence type="ECO:0000256" key="2">
    <source>
        <dbReference type="ARBA" id="ARBA00022670"/>
    </source>
</evidence>
<dbReference type="EMBL" id="KL596635">
    <property type="protein sequence ID" value="KER32369.1"/>
    <property type="molecule type" value="Genomic_DNA"/>
</dbReference>
<dbReference type="Pfam" id="PF07910">
    <property type="entry name" value="Peptidase_C78"/>
    <property type="match status" value="1"/>
</dbReference>
<dbReference type="PANTHER" id="PTHR48153:SF2">
    <property type="entry name" value="UFM1-SPECIFIC PROTEASE 2"/>
    <property type="match status" value="1"/>
</dbReference>
<sequence length="462" mass="51755">MPVFYTKRFENSTEDCCVRIGSTPPICVTVSSREDFDRYMQCLKTAILSSIFSYECVYLTSRLDESAELALAKSIRSHYSPTNIPTLSLWFTYGLDPHPFTPTIQISPTRSRSMKLSIELDVLCPFPVARSKVGTLHSVLCDSAVEYLDHFSRAVHQYWDSNGHPPKGVRAHHYILHSNLVTIFYAKKISEELEFVFRQAVHKELNLPLDVPLLRRGQAILPVPYLAQWLGPNDELLVCPHEHLKPPAPGRGTAYVVKGRYTYKHYLQDDTDDKNWGCAYRSLQTLISWLMWQGEIMPGPIPSLTDIQSALVRVRDKPKQFVGSRQWIGSLEVSFCLQELYGVTCRILPVSRGCDMGNTAASVLAQHFSTGGGPVMIGGGQLAHTIIGVQIPDVCTPVGGEFLDKPSSAARYLIIDPHFTGPSGQLKVVLDKGWCGWKEASFWKADVFYNLCFLPAVRSGRV</sequence>
<evidence type="ECO:0000313" key="9">
    <source>
        <dbReference type="Proteomes" id="UP000054324"/>
    </source>
</evidence>
<evidence type="ECO:0000259" key="6">
    <source>
        <dbReference type="Pfam" id="PF07910"/>
    </source>
</evidence>
<comment type="similarity">
    <text evidence="1">Belongs to the peptidase C78 family.</text>
</comment>
<dbReference type="AlphaFoldDB" id="A0A075AIX0"/>
<keyword evidence="9" id="KW-1185">Reference proteome</keyword>
<name>A0A075AIX0_OPIVI</name>
<keyword evidence="3" id="KW-0833">Ubl conjugation pathway</keyword>
<evidence type="ECO:0000256" key="5">
    <source>
        <dbReference type="ARBA" id="ARBA00022807"/>
    </source>
</evidence>
<evidence type="ECO:0000313" key="8">
    <source>
        <dbReference type="EMBL" id="KER32369.1"/>
    </source>
</evidence>
<reference evidence="8 9" key="1">
    <citation type="submission" date="2013-11" db="EMBL/GenBank/DDBJ databases">
        <title>Opisthorchis viverrini - life in the bile duct.</title>
        <authorList>
            <person name="Young N.D."/>
            <person name="Nagarajan N."/>
            <person name="Lin S.J."/>
            <person name="Korhonen P.K."/>
            <person name="Jex A.R."/>
            <person name="Hall R.S."/>
            <person name="Safavi-Hemami H."/>
            <person name="Kaewkong W."/>
            <person name="Bertrand D."/>
            <person name="Gao S."/>
            <person name="Seet Q."/>
            <person name="Wongkham S."/>
            <person name="Teh B.T."/>
            <person name="Wongkham C."/>
            <person name="Intapan P.M."/>
            <person name="Maleewong W."/>
            <person name="Yang X."/>
            <person name="Hu M."/>
            <person name="Wang Z."/>
            <person name="Hofmann A."/>
            <person name="Sternberg P.W."/>
            <person name="Tan P."/>
            <person name="Wang J."/>
            <person name="Gasser R.B."/>
        </authorList>
    </citation>
    <scope>NUCLEOTIDE SEQUENCE [LARGE SCALE GENOMIC DNA]</scope>
</reference>
<dbReference type="GeneID" id="20315780"/>
<feature type="domain" description="UFSP2 second" evidence="7">
    <location>
        <begin position="99"/>
        <end position="219"/>
    </location>
</feature>
<protein>
    <submittedName>
        <fullName evidence="8">Uncharacterized protein</fullName>
    </submittedName>
</protein>
<dbReference type="InterPro" id="IPR049387">
    <property type="entry name" value="UFSP2-like_2nd"/>
</dbReference>
<dbReference type="STRING" id="6198.A0A075AIX0"/>